<dbReference type="EMBL" id="JACSDZ010000003">
    <property type="protein sequence ID" value="KAF7409640.1"/>
    <property type="molecule type" value="Genomic_DNA"/>
</dbReference>
<dbReference type="Gene3D" id="3.40.366.10">
    <property type="entry name" value="Malonyl-Coenzyme A Acyl Carrier Protein, domain 2"/>
    <property type="match status" value="1"/>
</dbReference>
<comment type="catalytic activity">
    <reaction evidence="18">
        <text>hexanoyl-[ACP] + malonyl-[ACP] + H(+) = 3-oxooctanoyl-[ACP] + holo-[ACP] + CO2</text>
        <dbReference type="Rhea" id="RHEA:41836"/>
        <dbReference type="Rhea" id="RHEA-COMP:9623"/>
        <dbReference type="Rhea" id="RHEA-COMP:9632"/>
        <dbReference type="Rhea" id="RHEA-COMP:9633"/>
        <dbReference type="Rhea" id="RHEA-COMP:9685"/>
        <dbReference type="ChEBI" id="CHEBI:15378"/>
        <dbReference type="ChEBI" id="CHEBI:16526"/>
        <dbReference type="ChEBI" id="CHEBI:64479"/>
        <dbReference type="ChEBI" id="CHEBI:78449"/>
        <dbReference type="ChEBI" id="CHEBI:78459"/>
        <dbReference type="ChEBI" id="CHEBI:78460"/>
    </reaction>
    <physiologicalReaction direction="left-to-right" evidence="18">
        <dbReference type="Rhea" id="RHEA:41837"/>
    </physiologicalReaction>
</comment>
<evidence type="ECO:0000256" key="43">
    <source>
        <dbReference type="ARBA" id="ARBA00049422"/>
    </source>
</evidence>
<proteinExistence type="predicted"/>
<comment type="catalytic activity">
    <reaction evidence="41">
        <text>3-oxododecanoyl-[ACP] + NADPH + H(+) = (3R)-hydroxydodecanoyl-[ACP] + NADP(+)</text>
        <dbReference type="Rhea" id="RHEA:41872"/>
        <dbReference type="Rhea" id="RHEA-COMP:9641"/>
        <dbReference type="Rhea" id="RHEA-COMP:9642"/>
        <dbReference type="ChEBI" id="CHEBI:15378"/>
        <dbReference type="ChEBI" id="CHEBI:57783"/>
        <dbReference type="ChEBI" id="CHEBI:58349"/>
        <dbReference type="ChEBI" id="CHEBI:78469"/>
        <dbReference type="ChEBI" id="CHEBI:78470"/>
    </reaction>
    <physiologicalReaction direction="left-to-right" evidence="41">
        <dbReference type="Rhea" id="RHEA:41873"/>
    </physiologicalReaction>
</comment>
<evidence type="ECO:0000256" key="2">
    <source>
        <dbReference type="ARBA" id="ARBA00022450"/>
    </source>
</evidence>
<comment type="catalytic activity">
    <reaction evidence="20">
        <text>3-oxodecanoyl-[ACP] + NADPH + H(+) = (3R)-hydroxydecanoyl-[ACP] + NADP(+)</text>
        <dbReference type="Rhea" id="RHEA:41856"/>
        <dbReference type="Rhea" id="RHEA-COMP:9637"/>
        <dbReference type="Rhea" id="RHEA-COMP:9638"/>
        <dbReference type="ChEBI" id="CHEBI:15378"/>
        <dbReference type="ChEBI" id="CHEBI:57783"/>
        <dbReference type="ChEBI" id="CHEBI:58349"/>
        <dbReference type="ChEBI" id="CHEBI:78464"/>
        <dbReference type="ChEBI" id="CHEBI:78466"/>
    </reaction>
    <physiologicalReaction direction="left-to-right" evidence="20">
        <dbReference type="Rhea" id="RHEA:41857"/>
    </physiologicalReaction>
</comment>
<dbReference type="SUPFAM" id="SSF50129">
    <property type="entry name" value="GroES-like"/>
    <property type="match status" value="1"/>
</dbReference>
<evidence type="ECO:0000256" key="28">
    <source>
        <dbReference type="ARBA" id="ARBA00048051"/>
    </source>
</evidence>
<evidence type="ECO:0000256" key="39">
    <source>
        <dbReference type="ARBA" id="ARBA00049109"/>
    </source>
</evidence>
<evidence type="ECO:0000256" key="45">
    <source>
        <dbReference type="ARBA" id="ARBA00049521"/>
    </source>
</evidence>
<comment type="catalytic activity">
    <reaction evidence="17">
        <text>3-oxooctadecanoyl-[ACP] + NADPH + H(+) = (3R)-hydroxyoctadecanoyl-[ACP] + NADP(+)</text>
        <dbReference type="Rhea" id="RHEA:41920"/>
        <dbReference type="Rhea" id="RHEA-COMP:9653"/>
        <dbReference type="Rhea" id="RHEA-COMP:9654"/>
        <dbReference type="ChEBI" id="CHEBI:15378"/>
        <dbReference type="ChEBI" id="CHEBI:57783"/>
        <dbReference type="ChEBI" id="CHEBI:58349"/>
        <dbReference type="ChEBI" id="CHEBI:78487"/>
        <dbReference type="ChEBI" id="CHEBI:78488"/>
    </reaction>
    <physiologicalReaction direction="left-to-right" evidence="17">
        <dbReference type="Rhea" id="RHEA:41921"/>
    </physiologicalReaction>
</comment>
<evidence type="ECO:0000256" key="14">
    <source>
        <dbReference type="ARBA" id="ARBA00023401"/>
    </source>
</evidence>
<evidence type="ECO:0000256" key="6">
    <source>
        <dbReference type="ARBA" id="ARBA00022898"/>
    </source>
</evidence>
<dbReference type="PANTHER" id="PTHR43775">
    <property type="entry name" value="FATTY ACID SYNTHASE"/>
    <property type="match status" value="1"/>
</dbReference>
<sequence length="1409" mass="158643">MCKALMKFPTFAKVIEKCDAVFKPRKLHIHDILTRTNNNILDNNLHSLVSIAAVQIGLVELLTSVGILPDYIIGYSVGELGCAYADKCLTLEKTILTAYSQGISVIEAKIPHCSLAVVGLGYKDIKNLCTNDIDFVCHNGLKCSTITEPAESIKRFVEKLQAKEIFAKVVSGKKIPYHSYNMGPNKSNLLTNLKKVIPVAKRRGYKWWSTSVPRNEWSTSSAQFSSAEYLTNNLLKPILFEETSNLIPNNAVTIEIKQPQYSVSRGTPMISPLIRWEHSNDWFTVNFNKQEKLVSGERTIAIAYTAKEFNYIKGHVIDGRNLFPGTGYFILGVRNVRNDDRKVLYRNARCHGKYKIQSSNCYSQRGQSGNDCHDSESGKFEVFEGRENTSNNEDEEFNEKDVYKELKLRGYQYSGFFRSIRSASLSERKGHIEWKNNWVAFMDNMLQIKIINVDTRDLLVPTGIQKLVIDAKDHKQFLQNLTTNKKYVPVQFYENIDVIAAGGKFTAYRDRMETTLRKILTLFIYITQENIPMRVRGDLSTIRWVEGPITKDYQNKDLVSIHYASLNFKDVMWSTSKISLEIHRKDIDYVIGFEYSGKSISGRRVMGVNQNSWTLEDAATVPCVYCTCIGALYINGNMQKGDRILIHAGSGGIGQAAINLALREGCEVFTTVGTPEKREFIKEAFPSIDDNHIGNSRDTSFEKMILQGTNGAGVDIFDLAANNHLSSKIFMKGISFHGIMLDQIVNTNDEVKKEICSILNKLLKENAIKPIIRTVFGQDQVETALRFMAAGKHMGKVLIKIREENELLNKPILAEPSYICSPNKSYIVLGGLGGFGLELIDWLILRSAQDIVITSRNGIKYGYQNMRIKLWKSYGVNIKILVGLDAADRDASQLIVKTTIDQGPVDSIFNLAATKCLDEVTRKLCPDLRYFVVFSSVSCGRRDAGQTNYGMANSIMERICEKRVEEGLPGLAIQWGAIGDVGLVAEMQNEDKELVIGGILLQRISSCLQELNGFLVQDKSVVASMIVAEKRNKSNMNNVVDAVLNILCIKNLNSINPRTPLPELGMDSMSAVEIKQTLEREYEIYLTASDIRNLNFAKLIEMDNKSSNTCNHNENEVNQILTITSLSRQFYDEILATEIVIPLKTNPVEGRDEIFFLPGIEGYADVFKTLESRIKSPATYFQFETNYELKTIEAMANSILPVCPFDFFLIGYSFGSVLAVELTRKLEAKGFIGRLILINGAPQHLKTFIQGNLRSSSQEELENNILLDIMNAYVGVNAVELEHKLKKCNSWDGKINTFLNVLSPEHKELFLKADRKNAILSLFVRLRAIITYNPEPMPYLRVPITLFEPLFPSILNATYDYGLQNVTEGKVDVHVVESNHITMLCATEISMAINGELFEYAATFTENVI</sequence>
<evidence type="ECO:0000256" key="21">
    <source>
        <dbReference type="ARBA" id="ARBA00047451"/>
    </source>
</evidence>
<evidence type="ECO:0000256" key="15">
    <source>
        <dbReference type="ARBA" id="ARBA00023402"/>
    </source>
</evidence>
<comment type="catalytic activity">
    <reaction evidence="40">
        <text>(2E)-tetradecenoyl-[ACP] + NADPH + H(+) = tetradecanoyl-[ACP] + NADP(+)</text>
        <dbReference type="Rhea" id="RHEA:41896"/>
        <dbReference type="Rhea" id="RHEA-COMP:9647"/>
        <dbReference type="Rhea" id="RHEA-COMP:9648"/>
        <dbReference type="ChEBI" id="CHEBI:15378"/>
        <dbReference type="ChEBI" id="CHEBI:57783"/>
        <dbReference type="ChEBI" id="CHEBI:58349"/>
        <dbReference type="ChEBI" id="CHEBI:78475"/>
        <dbReference type="ChEBI" id="CHEBI:78477"/>
    </reaction>
    <physiologicalReaction direction="left-to-right" evidence="40">
        <dbReference type="Rhea" id="RHEA:41897"/>
    </physiologicalReaction>
</comment>
<comment type="catalytic activity">
    <reaction evidence="8">
        <text>(3R)-hydroxydodecanoyl-[ACP] = (2E)-dodecenoyl-[ACP] + H2O</text>
        <dbReference type="Rhea" id="RHEA:41876"/>
        <dbReference type="Rhea" id="RHEA-COMP:9642"/>
        <dbReference type="Rhea" id="RHEA-COMP:9643"/>
        <dbReference type="ChEBI" id="CHEBI:15377"/>
        <dbReference type="ChEBI" id="CHEBI:78470"/>
        <dbReference type="ChEBI" id="CHEBI:78472"/>
    </reaction>
    <physiologicalReaction direction="left-to-right" evidence="8">
        <dbReference type="Rhea" id="RHEA:41877"/>
    </physiologicalReaction>
</comment>
<dbReference type="Gene3D" id="3.90.180.10">
    <property type="entry name" value="Medium-chain alcohol dehydrogenases, catalytic domain"/>
    <property type="match status" value="2"/>
</dbReference>
<dbReference type="InterPro" id="IPR014043">
    <property type="entry name" value="Acyl_transferase_dom"/>
</dbReference>
<comment type="caution">
    <text evidence="48">The sequence shown here is derived from an EMBL/GenBank/DDBJ whole genome shotgun (WGS) entry which is preliminary data.</text>
</comment>
<evidence type="ECO:0000256" key="11">
    <source>
        <dbReference type="ARBA" id="ARBA00023394"/>
    </source>
</evidence>
<evidence type="ECO:0000256" key="19">
    <source>
        <dbReference type="ARBA" id="ARBA00047400"/>
    </source>
</evidence>
<evidence type="ECO:0000256" key="4">
    <source>
        <dbReference type="ARBA" id="ARBA00022679"/>
    </source>
</evidence>
<keyword evidence="2" id="KW-0596">Phosphopantetheine</keyword>
<dbReference type="Pfam" id="PF00975">
    <property type="entry name" value="Thioesterase"/>
    <property type="match status" value="1"/>
</dbReference>
<dbReference type="Pfam" id="PF00550">
    <property type="entry name" value="PP-binding"/>
    <property type="match status" value="1"/>
</dbReference>
<evidence type="ECO:0000256" key="22">
    <source>
        <dbReference type="ARBA" id="ARBA00047500"/>
    </source>
</evidence>
<evidence type="ECO:0000256" key="29">
    <source>
        <dbReference type="ARBA" id="ARBA00048281"/>
    </source>
</evidence>
<organism evidence="48 49">
    <name type="scientific">Vespula germanica</name>
    <name type="common">German yellow jacket</name>
    <name type="synonym">Paravespula germanica</name>
    <dbReference type="NCBI Taxonomy" id="30212"/>
    <lineage>
        <taxon>Eukaryota</taxon>
        <taxon>Metazoa</taxon>
        <taxon>Ecdysozoa</taxon>
        <taxon>Arthropoda</taxon>
        <taxon>Hexapoda</taxon>
        <taxon>Insecta</taxon>
        <taxon>Pterygota</taxon>
        <taxon>Neoptera</taxon>
        <taxon>Endopterygota</taxon>
        <taxon>Hymenoptera</taxon>
        <taxon>Apocrita</taxon>
        <taxon>Aculeata</taxon>
        <taxon>Vespoidea</taxon>
        <taxon>Vespidae</taxon>
        <taxon>Vespinae</taxon>
        <taxon>Vespula</taxon>
    </lineage>
</organism>
<dbReference type="InterPro" id="IPR011032">
    <property type="entry name" value="GroES-like_sf"/>
</dbReference>
<comment type="catalytic activity">
    <reaction evidence="15">
        <text>(3R)-hydroxybutanoyl-[ACP] = (2E)-butenoyl-[ACP] + H2O</text>
        <dbReference type="Rhea" id="RHEA:41808"/>
        <dbReference type="Rhea" id="RHEA-COMP:9626"/>
        <dbReference type="Rhea" id="RHEA-COMP:9627"/>
        <dbReference type="ChEBI" id="CHEBI:15377"/>
        <dbReference type="ChEBI" id="CHEBI:78451"/>
        <dbReference type="ChEBI" id="CHEBI:78453"/>
    </reaction>
    <physiologicalReaction direction="left-to-right" evidence="15">
        <dbReference type="Rhea" id="RHEA:41809"/>
    </physiologicalReaction>
</comment>
<dbReference type="Gene3D" id="3.30.70.3290">
    <property type="match status" value="1"/>
</dbReference>
<comment type="catalytic activity">
    <reaction evidence="39">
        <text>decanoyl-[ACP] + malonyl-[ACP] + H(+) = 3-oxododecanoyl-[ACP] + holo-[ACP] + CO2</text>
        <dbReference type="Rhea" id="RHEA:41868"/>
        <dbReference type="Rhea" id="RHEA-COMP:9623"/>
        <dbReference type="Rhea" id="RHEA-COMP:9640"/>
        <dbReference type="Rhea" id="RHEA-COMP:9641"/>
        <dbReference type="Rhea" id="RHEA-COMP:9685"/>
        <dbReference type="ChEBI" id="CHEBI:15378"/>
        <dbReference type="ChEBI" id="CHEBI:16526"/>
        <dbReference type="ChEBI" id="CHEBI:64479"/>
        <dbReference type="ChEBI" id="CHEBI:78449"/>
        <dbReference type="ChEBI" id="CHEBI:78468"/>
        <dbReference type="ChEBI" id="CHEBI:78469"/>
    </reaction>
    <physiologicalReaction direction="left-to-right" evidence="39">
        <dbReference type="Rhea" id="RHEA:41869"/>
    </physiologicalReaction>
</comment>
<evidence type="ECO:0000256" key="34">
    <source>
        <dbReference type="ARBA" id="ARBA00048650"/>
    </source>
</evidence>
<evidence type="ECO:0000256" key="5">
    <source>
        <dbReference type="ARBA" id="ARBA00022799"/>
    </source>
</evidence>
<dbReference type="GO" id="GO:0141148">
    <property type="term" value="F:enoyl-[acyl-carrier-protein] reductase (NADPH) activity"/>
    <property type="evidence" value="ECO:0007669"/>
    <property type="project" value="UniProtKB-EC"/>
</dbReference>
<dbReference type="InterPro" id="IPR016035">
    <property type="entry name" value="Acyl_Trfase/lysoPLipase"/>
</dbReference>
<comment type="catalytic activity">
    <reaction evidence="38">
        <text>(2E)-octadecenoyl-[ACP] + NADPH + H(+) = octadecanoyl-[ACP] + NADP(+)</text>
        <dbReference type="Rhea" id="RHEA:41928"/>
        <dbReference type="Rhea" id="RHEA-COMP:9655"/>
        <dbReference type="Rhea" id="RHEA-COMP:9656"/>
        <dbReference type="ChEBI" id="CHEBI:15378"/>
        <dbReference type="ChEBI" id="CHEBI:57783"/>
        <dbReference type="ChEBI" id="CHEBI:58349"/>
        <dbReference type="ChEBI" id="CHEBI:78489"/>
        <dbReference type="ChEBI" id="CHEBI:78495"/>
    </reaction>
    <physiologicalReaction direction="left-to-right" evidence="38">
        <dbReference type="Rhea" id="RHEA:41929"/>
    </physiologicalReaction>
</comment>
<comment type="function">
    <text evidence="16">Fatty acid synthetase is a multifunctional enzyme that catalyzes the de novo biosynthesis of long-chain saturated fatty acids starting from acetyl-CoA and malonyl-CoA in the presence of NADPH. This multifunctional protein contains 7 catalytic activities and a site for the binding of the prosthetic group 4'-phosphopantetheine of the acyl carrier protein ([ACP]) domain.</text>
</comment>
<comment type="catalytic activity">
    <reaction evidence="45">
        <text>(2E)-decenoyl-[ACP] + NADPH + H(+) = decanoyl-[ACP] + NADP(+)</text>
        <dbReference type="Rhea" id="RHEA:41864"/>
        <dbReference type="Rhea" id="RHEA-COMP:9639"/>
        <dbReference type="Rhea" id="RHEA-COMP:9640"/>
        <dbReference type="ChEBI" id="CHEBI:15378"/>
        <dbReference type="ChEBI" id="CHEBI:57783"/>
        <dbReference type="ChEBI" id="CHEBI:58349"/>
        <dbReference type="ChEBI" id="CHEBI:78467"/>
        <dbReference type="ChEBI" id="CHEBI:78468"/>
    </reaction>
    <physiologicalReaction direction="left-to-right" evidence="45">
        <dbReference type="Rhea" id="RHEA:41865"/>
    </physiologicalReaction>
</comment>
<dbReference type="SUPFAM" id="SSF47336">
    <property type="entry name" value="ACP-like"/>
    <property type="match status" value="1"/>
</dbReference>
<dbReference type="InterPro" id="IPR020843">
    <property type="entry name" value="ER"/>
</dbReference>
<evidence type="ECO:0000313" key="49">
    <source>
        <dbReference type="Proteomes" id="UP000617340"/>
    </source>
</evidence>
<dbReference type="InterPro" id="IPR029058">
    <property type="entry name" value="AB_hydrolase_fold"/>
</dbReference>
<comment type="catalytic activity">
    <reaction evidence="10">
        <text>(3R)-hydroxydecanoyl-[ACP] = (2E)-decenoyl-[ACP] + H2O</text>
        <dbReference type="Rhea" id="RHEA:41860"/>
        <dbReference type="Rhea" id="RHEA-COMP:9638"/>
        <dbReference type="Rhea" id="RHEA-COMP:9639"/>
        <dbReference type="ChEBI" id="CHEBI:15377"/>
        <dbReference type="ChEBI" id="CHEBI:78466"/>
        <dbReference type="ChEBI" id="CHEBI:78467"/>
    </reaction>
    <physiologicalReaction direction="left-to-right" evidence="10">
        <dbReference type="Rhea" id="RHEA:41861"/>
    </physiologicalReaction>
</comment>
<dbReference type="SUPFAM" id="SSF52151">
    <property type="entry name" value="FabD/lysophospholipase-like"/>
    <property type="match status" value="1"/>
</dbReference>
<comment type="catalytic activity">
    <reaction evidence="46">
        <text>octanoyl-[ACP] + malonyl-[ACP] + H(+) = 3-oxodecanoyl-[ACP] + holo-[ACP] + CO2</text>
        <dbReference type="Rhea" id="RHEA:41852"/>
        <dbReference type="Rhea" id="RHEA-COMP:9623"/>
        <dbReference type="Rhea" id="RHEA-COMP:9636"/>
        <dbReference type="Rhea" id="RHEA-COMP:9637"/>
        <dbReference type="Rhea" id="RHEA-COMP:9685"/>
        <dbReference type="ChEBI" id="CHEBI:15378"/>
        <dbReference type="ChEBI" id="CHEBI:16526"/>
        <dbReference type="ChEBI" id="CHEBI:64479"/>
        <dbReference type="ChEBI" id="CHEBI:78449"/>
        <dbReference type="ChEBI" id="CHEBI:78463"/>
        <dbReference type="ChEBI" id="CHEBI:78464"/>
    </reaction>
    <physiologicalReaction direction="left-to-right" evidence="46">
        <dbReference type="Rhea" id="RHEA:41853"/>
    </physiologicalReaction>
</comment>
<evidence type="ECO:0000256" key="35">
    <source>
        <dbReference type="ARBA" id="ARBA00048691"/>
    </source>
</evidence>
<comment type="catalytic activity">
    <reaction evidence="26">
        <text>3-oxobutanoyl-[ACP] + NADPH + H(+) = (3R)-hydroxybutanoyl-[ACP] + NADP(+)</text>
        <dbReference type="Rhea" id="RHEA:41804"/>
        <dbReference type="Rhea" id="RHEA-COMP:9625"/>
        <dbReference type="Rhea" id="RHEA-COMP:9626"/>
        <dbReference type="ChEBI" id="CHEBI:15378"/>
        <dbReference type="ChEBI" id="CHEBI:57783"/>
        <dbReference type="ChEBI" id="CHEBI:58349"/>
        <dbReference type="ChEBI" id="CHEBI:78450"/>
        <dbReference type="ChEBI" id="CHEBI:78451"/>
    </reaction>
    <physiologicalReaction direction="left-to-right" evidence="26">
        <dbReference type="Rhea" id="RHEA:41805"/>
    </physiologicalReaction>
</comment>
<dbReference type="InterPro" id="IPR057326">
    <property type="entry name" value="KR_dom"/>
</dbReference>
<evidence type="ECO:0000313" key="48">
    <source>
        <dbReference type="EMBL" id="KAF7409640.1"/>
    </source>
</evidence>
<dbReference type="PROSITE" id="PS50075">
    <property type="entry name" value="CARRIER"/>
    <property type="match status" value="1"/>
</dbReference>
<dbReference type="InterPro" id="IPR042104">
    <property type="entry name" value="PKS_dehydratase_sf"/>
</dbReference>
<comment type="catalytic activity">
    <reaction evidence="9">
        <text>(3R)-hydroxyhexanoyl-[ACP] = (2E)-hexenoyl-[ACP] + H2O</text>
        <dbReference type="Rhea" id="RHEA:41828"/>
        <dbReference type="Rhea" id="RHEA-COMP:9630"/>
        <dbReference type="Rhea" id="RHEA-COMP:9631"/>
        <dbReference type="ChEBI" id="CHEBI:15377"/>
        <dbReference type="ChEBI" id="CHEBI:78457"/>
        <dbReference type="ChEBI" id="CHEBI:78458"/>
    </reaction>
    <physiologicalReaction direction="left-to-right" evidence="9">
        <dbReference type="Rhea" id="RHEA:41829"/>
    </physiologicalReaction>
</comment>
<dbReference type="Gene3D" id="3.10.129.110">
    <property type="entry name" value="Polyketide synthase dehydratase"/>
    <property type="match status" value="1"/>
</dbReference>
<dbReference type="Pfam" id="PF00698">
    <property type="entry name" value="Acyl_transf_1"/>
    <property type="match status" value="1"/>
</dbReference>
<evidence type="ECO:0000256" key="8">
    <source>
        <dbReference type="ARBA" id="ARBA00023351"/>
    </source>
</evidence>
<comment type="catalytic activity">
    <reaction evidence="44">
        <text>butanoyl-[ACP] + malonyl-[ACP] + H(+) = 3-oxohexanoyl-[ACP] + holo-[ACP] + CO2</text>
        <dbReference type="Rhea" id="RHEA:41820"/>
        <dbReference type="Rhea" id="RHEA-COMP:9623"/>
        <dbReference type="Rhea" id="RHEA-COMP:9628"/>
        <dbReference type="Rhea" id="RHEA-COMP:9629"/>
        <dbReference type="Rhea" id="RHEA-COMP:9685"/>
        <dbReference type="ChEBI" id="CHEBI:15378"/>
        <dbReference type="ChEBI" id="CHEBI:16526"/>
        <dbReference type="ChEBI" id="CHEBI:64479"/>
        <dbReference type="ChEBI" id="CHEBI:78449"/>
        <dbReference type="ChEBI" id="CHEBI:78454"/>
        <dbReference type="ChEBI" id="CHEBI:78456"/>
    </reaction>
    <physiologicalReaction direction="left-to-right" evidence="44">
        <dbReference type="Rhea" id="RHEA:41821"/>
    </physiologicalReaction>
</comment>
<evidence type="ECO:0000256" key="20">
    <source>
        <dbReference type="ARBA" id="ARBA00047440"/>
    </source>
</evidence>
<evidence type="ECO:0000256" key="16">
    <source>
        <dbReference type="ARBA" id="ARBA00023442"/>
    </source>
</evidence>
<keyword evidence="3" id="KW-0597">Phosphoprotein</keyword>
<dbReference type="Pfam" id="PF08659">
    <property type="entry name" value="KR"/>
    <property type="match status" value="1"/>
</dbReference>
<evidence type="ECO:0000256" key="37">
    <source>
        <dbReference type="ARBA" id="ARBA00048935"/>
    </source>
</evidence>
<comment type="catalytic activity">
    <reaction evidence="31">
        <text>(2E)-octenoyl-[ACP] + NADPH + H(+) = octanoyl-[ACP] + NADP(+)</text>
        <dbReference type="Rhea" id="RHEA:41848"/>
        <dbReference type="Rhea" id="RHEA-COMP:9635"/>
        <dbReference type="Rhea" id="RHEA-COMP:9636"/>
        <dbReference type="ChEBI" id="CHEBI:15378"/>
        <dbReference type="ChEBI" id="CHEBI:57783"/>
        <dbReference type="ChEBI" id="CHEBI:58349"/>
        <dbReference type="ChEBI" id="CHEBI:78462"/>
        <dbReference type="ChEBI" id="CHEBI:78463"/>
    </reaction>
    <physiologicalReaction direction="left-to-right" evidence="31">
        <dbReference type="Rhea" id="RHEA:41849"/>
    </physiologicalReaction>
</comment>
<evidence type="ECO:0000256" key="1">
    <source>
        <dbReference type="ARBA" id="ARBA00005189"/>
    </source>
</evidence>
<comment type="catalytic activity">
    <reaction evidence="43">
        <text>3-oxooctanoyl-[ACP] + NADPH + H(+) = (3R)-hydroxyoctanoyl-[ACP] + NADP(+)</text>
        <dbReference type="Rhea" id="RHEA:41840"/>
        <dbReference type="Rhea" id="RHEA-COMP:9633"/>
        <dbReference type="Rhea" id="RHEA-COMP:9634"/>
        <dbReference type="ChEBI" id="CHEBI:15378"/>
        <dbReference type="ChEBI" id="CHEBI:57783"/>
        <dbReference type="ChEBI" id="CHEBI:58349"/>
        <dbReference type="ChEBI" id="CHEBI:78460"/>
        <dbReference type="ChEBI" id="CHEBI:78461"/>
    </reaction>
    <physiologicalReaction direction="left-to-right" evidence="43">
        <dbReference type="Rhea" id="RHEA:41841"/>
    </physiologicalReaction>
</comment>
<evidence type="ECO:0000256" key="38">
    <source>
        <dbReference type="ARBA" id="ARBA00049019"/>
    </source>
</evidence>
<comment type="catalytic activity">
    <reaction evidence="35">
        <text>holo-[ACP] + acetyl-CoA = acetyl-[ACP] + CoA</text>
        <dbReference type="Rhea" id="RHEA:41788"/>
        <dbReference type="Rhea" id="RHEA-COMP:9621"/>
        <dbReference type="Rhea" id="RHEA-COMP:9685"/>
        <dbReference type="ChEBI" id="CHEBI:57287"/>
        <dbReference type="ChEBI" id="CHEBI:57288"/>
        <dbReference type="ChEBI" id="CHEBI:64479"/>
        <dbReference type="ChEBI" id="CHEBI:78446"/>
        <dbReference type="EC" id="2.3.1.38"/>
    </reaction>
    <physiologicalReaction direction="left-to-right" evidence="35">
        <dbReference type="Rhea" id="RHEA:41789"/>
    </physiologicalReaction>
</comment>
<evidence type="ECO:0000256" key="32">
    <source>
        <dbReference type="ARBA" id="ARBA00048506"/>
    </source>
</evidence>
<evidence type="ECO:0000256" key="12">
    <source>
        <dbReference type="ARBA" id="ARBA00023398"/>
    </source>
</evidence>
<evidence type="ECO:0000256" key="18">
    <source>
        <dbReference type="ARBA" id="ARBA00047394"/>
    </source>
</evidence>
<comment type="catalytic activity">
    <reaction evidence="13">
        <text>(3R)-hydroxyoctadecanoyl-[ACP] = (2E)-octadecenoyl-[ACP] + H2O</text>
        <dbReference type="Rhea" id="RHEA:41924"/>
        <dbReference type="Rhea" id="RHEA-COMP:9654"/>
        <dbReference type="Rhea" id="RHEA-COMP:9655"/>
        <dbReference type="ChEBI" id="CHEBI:15377"/>
        <dbReference type="ChEBI" id="CHEBI:78488"/>
        <dbReference type="ChEBI" id="CHEBI:78489"/>
    </reaction>
    <physiologicalReaction direction="left-to-right" evidence="13">
        <dbReference type="Rhea" id="RHEA:41925"/>
    </physiologicalReaction>
</comment>
<keyword evidence="49" id="KW-1185">Reference proteome</keyword>
<comment type="catalytic activity">
    <reaction evidence="29">
        <text>(2E)-dodecenoyl-[ACP] + NADPH + H(+) = dodecanoyl-[ACP] + NADP(+)</text>
        <dbReference type="Rhea" id="RHEA:41880"/>
        <dbReference type="Rhea" id="RHEA-COMP:9643"/>
        <dbReference type="Rhea" id="RHEA-COMP:9644"/>
        <dbReference type="ChEBI" id="CHEBI:15378"/>
        <dbReference type="ChEBI" id="CHEBI:57783"/>
        <dbReference type="ChEBI" id="CHEBI:58349"/>
        <dbReference type="ChEBI" id="CHEBI:65264"/>
        <dbReference type="ChEBI" id="CHEBI:78472"/>
    </reaction>
    <physiologicalReaction direction="left-to-right" evidence="29">
        <dbReference type="Rhea" id="RHEA:41881"/>
    </physiologicalReaction>
</comment>
<evidence type="ECO:0000256" key="3">
    <source>
        <dbReference type="ARBA" id="ARBA00022553"/>
    </source>
</evidence>
<evidence type="ECO:0000256" key="23">
    <source>
        <dbReference type="ARBA" id="ARBA00047578"/>
    </source>
</evidence>
<gene>
    <name evidence="48" type="ORF">HZH68_004021</name>
</gene>
<evidence type="ECO:0000256" key="17">
    <source>
        <dbReference type="ARBA" id="ARBA00047300"/>
    </source>
</evidence>
<evidence type="ECO:0000256" key="7">
    <source>
        <dbReference type="ARBA" id="ARBA00023332"/>
    </source>
</evidence>
<dbReference type="InterPro" id="IPR013968">
    <property type="entry name" value="PKS_KR"/>
</dbReference>
<evidence type="ECO:0000256" key="27">
    <source>
        <dbReference type="ARBA" id="ARBA00047961"/>
    </source>
</evidence>
<evidence type="ECO:0000256" key="44">
    <source>
        <dbReference type="ARBA" id="ARBA00049449"/>
    </source>
</evidence>
<comment type="catalytic activity">
    <reaction evidence="11">
        <text>a (3R)-hydroxyacyl-[ACP] = a (2E)-enoyl-[ACP] + H2O</text>
        <dbReference type="Rhea" id="RHEA:13097"/>
        <dbReference type="Rhea" id="RHEA-COMP:9925"/>
        <dbReference type="Rhea" id="RHEA-COMP:9945"/>
        <dbReference type="ChEBI" id="CHEBI:15377"/>
        <dbReference type="ChEBI" id="CHEBI:78784"/>
        <dbReference type="ChEBI" id="CHEBI:78827"/>
        <dbReference type="EC" id="4.2.1.59"/>
    </reaction>
    <physiologicalReaction direction="left-to-right" evidence="11">
        <dbReference type="Rhea" id="RHEA:13098"/>
    </physiologicalReaction>
</comment>
<dbReference type="GO" id="GO:0004316">
    <property type="term" value="F:3-oxoacyl-[acyl-carrier-protein] reductase (NADPH) activity"/>
    <property type="evidence" value="ECO:0007669"/>
    <property type="project" value="UniProtKB-EC"/>
</dbReference>
<evidence type="ECO:0000256" key="41">
    <source>
        <dbReference type="ARBA" id="ARBA00049263"/>
    </source>
</evidence>
<comment type="catalytic activity">
    <reaction evidence="25">
        <text>(2E)-hexenoyl-[ACP] + NADPH + H(+) = hexanoyl-[ACP] + NADP(+)</text>
        <dbReference type="Rhea" id="RHEA:41832"/>
        <dbReference type="Rhea" id="RHEA-COMP:9631"/>
        <dbReference type="Rhea" id="RHEA-COMP:9632"/>
        <dbReference type="ChEBI" id="CHEBI:15378"/>
        <dbReference type="ChEBI" id="CHEBI:57783"/>
        <dbReference type="ChEBI" id="CHEBI:58349"/>
        <dbReference type="ChEBI" id="CHEBI:78458"/>
        <dbReference type="ChEBI" id="CHEBI:78459"/>
    </reaction>
    <physiologicalReaction direction="left-to-right" evidence="25">
        <dbReference type="Rhea" id="RHEA:41833"/>
    </physiologicalReaction>
</comment>
<dbReference type="Gene3D" id="3.30.70.250">
    <property type="entry name" value="Malonyl-CoA ACP transacylase, ACP-binding"/>
    <property type="match status" value="1"/>
</dbReference>
<comment type="catalytic activity">
    <reaction evidence="42">
        <text>3-oxohexadecanoyl-[ACP] + NADPH + H(+) = (3R)-hydroxyhexadecanoyl-[ACP] + NADP(+)</text>
        <dbReference type="Rhea" id="RHEA:41904"/>
        <dbReference type="Rhea" id="RHEA-COMP:9649"/>
        <dbReference type="Rhea" id="RHEA-COMP:9650"/>
        <dbReference type="ChEBI" id="CHEBI:15378"/>
        <dbReference type="ChEBI" id="CHEBI:57783"/>
        <dbReference type="ChEBI" id="CHEBI:58349"/>
        <dbReference type="ChEBI" id="CHEBI:78478"/>
        <dbReference type="ChEBI" id="CHEBI:78480"/>
    </reaction>
    <physiologicalReaction direction="left-to-right" evidence="42">
        <dbReference type="Rhea" id="RHEA:41905"/>
    </physiologicalReaction>
</comment>
<dbReference type="GO" id="GO:0006633">
    <property type="term" value="P:fatty acid biosynthetic process"/>
    <property type="evidence" value="ECO:0007669"/>
    <property type="project" value="TreeGrafter"/>
</dbReference>
<dbReference type="SUPFAM" id="SSF51735">
    <property type="entry name" value="NAD(P)-binding Rossmann-fold domains"/>
    <property type="match status" value="2"/>
</dbReference>
<dbReference type="GO" id="GO:0016297">
    <property type="term" value="F:fatty acyl-[ACP] hydrolase activity"/>
    <property type="evidence" value="ECO:0007669"/>
    <property type="project" value="UniProtKB-EC"/>
</dbReference>
<reference evidence="48" key="1">
    <citation type="journal article" date="2020" name="G3 (Bethesda)">
        <title>High-Quality Assemblies for Three Invasive Social Wasps from the &lt;i&gt;Vespula&lt;/i&gt; Genus.</title>
        <authorList>
            <person name="Harrop T.W.R."/>
            <person name="Guhlin J."/>
            <person name="McLaughlin G.M."/>
            <person name="Permina E."/>
            <person name="Stockwell P."/>
            <person name="Gilligan J."/>
            <person name="Le Lec M.F."/>
            <person name="Gruber M.A.M."/>
            <person name="Quinn O."/>
            <person name="Lovegrove M."/>
            <person name="Duncan E.J."/>
            <person name="Remnant E.J."/>
            <person name="Van Eeckhoven J."/>
            <person name="Graham B."/>
            <person name="Knapp R.A."/>
            <person name="Langford K.W."/>
            <person name="Kronenberg Z."/>
            <person name="Press M.O."/>
            <person name="Eacker S.M."/>
            <person name="Wilson-Rankin E.E."/>
            <person name="Purcell J."/>
            <person name="Lester P.J."/>
            <person name="Dearden P.K."/>
        </authorList>
    </citation>
    <scope>NUCLEOTIDE SEQUENCE</scope>
    <source>
        <strain evidence="48">Linc-1</strain>
    </source>
</reference>
<comment type="catalytic activity">
    <reaction evidence="19">
        <text>a (3R)-hydroxyacyl-[ACP] + NADP(+) = a 3-oxoacyl-[ACP] + NADPH + H(+)</text>
        <dbReference type="Rhea" id="RHEA:17397"/>
        <dbReference type="Rhea" id="RHEA-COMP:9916"/>
        <dbReference type="Rhea" id="RHEA-COMP:9945"/>
        <dbReference type="ChEBI" id="CHEBI:15378"/>
        <dbReference type="ChEBI" id="CHEBI:57783"/>
        <dbReference type="ChEBI" id="CHEBI:58349"/>
        <dbReference type="ChEBI" id="CHEBI:78776"/>
        <dbReference type="ChEBI" id="CHEBI:78827"/>
        <dbReference type="EC" id="1.1.1.100"/>
    </reaction>
    <physiologicalReaction direction="right-to-left" evidence="19">
        <dbReference type="Rhea" id="RHEA:17399"/>
    </physiologicalReaction>
</comment>
<evidence type="ECO:0000256" key="9">
    <source>
        <dbReference type="ARBA" id="ARBA00023373"/>
    </source>
</evidence>
<comment type="pathway">
    <text evidence="1">Lipid metabolism.</text>
</comment>
<comment type="catalytic activity">
    <reaction evidence="14">
        <text>(3R)-hydroxyhexadecanoyl-[ACP] = (2E)-hexadecenoyl-[ACP] + H2O</text>
        <dbReference type="Rhea" id="RHEA:41908"/>
        <dbReference type="Rhea" id="RHEA-COMP:9650"/>
        <dbReference type="Rhea" id="RHEA-COMP:9651"/>
        <dbReference type="ChEBI" id="CHEBI:15377"/>
        <dbReference type="ChEBI" id="CHEBI:78480"/>
        <dbReference type="ChEBI" id="CHEBI:78481"/>
    </reaction>
    <physiologicalReaction direction="left-to-right" evidence="14">
        <dbReference type="Rhea" id="RHEA:41909"/>
    </physiologicalReaction>
</comment>
<comment type="catalytic activity">
    <reaction evidence="27">
        <text>acetyl-[ACP] + malonyl-[ACP] + H(+) = 3-oxobutanoyl-[ACP] + holo-[ACP] + CO2</text>
        <dbReference type="Rhea" id="RHEA:41800"/>
        <dbReference type="Rhea" id="RHEA-COMP:9621"/>
        <dbReference type="Rhea" id="RHEA-COMP:9623"/>
        <dbReference type="Rhea" id="RHEA-COMP:9625"/>
        <dbReference type="Rhea" id="RHEA-COMP:9685"/>
        <dbReference type="ChEBI" id="CHEBI:15378"/>
        <dbReference type="ChEBI" id="CHEBI:16526"/>
        <dbReference type="ChEBI" id="CHEBI:64479"/>
        <dbReference type="ChEBI" id="CHEBI:78446"/>
        <dbReference type="ChEBI" id="CHEBI:78449"/>
        <dbReference type="ChEBI" id="CHEBI:78450"/>
    </reaction>
    <physiologicalReaction direction="left-to-right" evidence="27">
        <dbReference type="Rhea" id="RHEA:41801"/>
    </physiologicalReaction>
</comment>
<evidence type="ECO:0000256" key="36">
    <source>
        <dbReference type="ARBA" id="ARBA00048704"/>
    </source>
</evidence>
<dbReference type="GO" id="GO:0004315">
    <property type="term" value="F:3-oxoacyl-[acyl-carrier-protein] synthase activity"/>
    <property type="evidence" value="ECO:0007669"/>
    <property type="project" value="UniProtKB-EC"/>
</dbReference>
<keyword evidence="6" id="KW-0663">Pyridoxal phosphate</keyword>
<dbReference type="InterPro" id="IPR036736">
    <property type="entry name" value="ACP-like_sf"/>
</dbReference>
<evidence type="ECO:0000256" key="31">
    <source>
        <dbReference type="ARBA" id="ARBA00048420"/>
    </source>
</evidence>
<comment type="catalytic activity">
    <reaction evidence="32">
        <text>a fatty acyl-[ACP] + malonyl-[ACP] + H(+) = a 3-oxoacyl-[ACP] + holo-[ACP] + CO2</text>
        <dbReference type="Rhea" id="RHEA:22836"/>
        <dbReference type="Rhea" id="RHEA-COMP:9623"/>
        <dbReference type="Rhea" id="RHEA-COMP:9685"/>
        <dbReference type="Rhea" id="RHEA-COMP:9916"/>
        <dbReference type="Rhea" id="RHEA-COMP:14125"/>
        <dbReference type="ChEBI" id="CHEBI:15378"/>
        <dbReference type="ChEBI" id="CHEBI:16526"/>
        <dbReference type="ChEBI" id="CHEBI:64479"/>
        <dbReference type="ChEBI" id="CHEBI:78449"/>
        <dbReference type="ChEBI" id="CHEBI:78776"/>
        <dbReference type="ChEBI" id="CHEBI:138651"/>
        <dbReference type="EC" id="2.3.1.41"/>
    </reaction>
    <physiologicalReaction direction="left-to-right" evidence="32">
        <dbReference type="Rhea" id="RHEA:22837"/>
    </physiologicalReaction>
</comment>
<comment type="catalytic activity">
    <reaction evidence="33">
        <text>3-oxohexanoyl-[ACP] + NADPH + H(+) = (3R)-hydroxyhexanoyl-[ACP] + NADP(+)</text>
        <dbReference type="Rhea" id="RHEA:41824"/>
        <dbReference type="Rhea" id="RHEA-COMP:9629"/>
        <dbReference type="Rhea" id="RHEA-COMP:9630"/>
        <dbReference type="ChEBI" id="CHEBI:15378"/>
        <dbReference type="ChEBI" id="CHEBI:57783"/>
        <dbReference type="ChEBI" id="CHEBI:58349"/>
        <dbReference type="ChEBI" id="CHEBI:78456"/>
        <dbReference type="ChEBI" id="CHEBI:78457"/>
    </reaction>
    <physiologicalReaction direction="left-to-right" evidence="33">
        <dbReference type="Rhea" id="RHEA:41825"/>
    </physiologicalReaction>
</comment>
<dbReference type="SMART" id="SM00827">
    <property type="entry name" value="PKS_AT"/>
    <property type="match status" value="1"/>
</dbReference>
<evidence type="ECO:0000259" key="47">
    <source>
        <dbReference type="PROSITE" id="PS50075"/>
    </source>
</evidence>
<evidence type="ECO:0000256" key="10">
    <source>
        <dbReference type="ARBA" id="ARBA00023388"/>
    </source>
</evidence>
<dbReference type="InterPro" id="IPR001031">
    <property type="entry name" value="Thioesterase"/>
</dbReference>
<dbReference type="Gene3D" id="1.10.1200.10">
    <property type="entry name" value="ACP-like"/>
    <property type="match status" value="1"/>
</dbReference>
<evidence type="ECO:0000256" key="25">
    <source>
        <dbReference type="ARBA" id="ARBA00047897"/>
    </source>
</evidence>
<keyword evidence="5" id="KW-0702">S-nitrosylation</keyword>
<dbReference type="Gene3D" id="1.10.287.1960">
    <property type="match status" value="1"/>
</dbReference>
<comment type="catalytic activity">
    <reaction evidence="36">
        <text>hexadecanoyl-[ACP] + H2O = hexadecanoate + holo-[ACP] + H(+)</text>
        <dbReference type="Rhea" id="RHEA:41932"/>
        <dbReference type="Rhea" id="RHEA-COMP:9652"/>
        <dbReference type="Rhea" id="RHEA-COMP:9685"/>
        <dbReference type="ChEBI" id="CHEBI:7896"/>
        <dbReference type="ChEBI" id="CHEBI:15377"/>
        <dbReference type="ChEBI" id="CHEBI:15378"/>
        <dbReference type="ChEBI" id="CHEBI:64479"/>
        <dbReference type="ChEBI" id="CHEBI:78483"/>
        <dbReference type="EC" id="3.1.2.14"/>
    </reaction>
    <physiologicalReaction direction="left-to-right" evidence="36">
        <dbReference type="Rhea" id="RHEA:41933"/>
    </physiologicalReaction>
</comment>
<evidence type="ECO:0000256" key="13">
    <source>
        <dbReference type="ARBA" id="ARBA00023399"/>
    </source>
</evidence>
<dbReference type="SMART" id="SM00822">
    <property type="entry name" value="PKS_KR"/>
    <property type="match status" value="1"/>
</dbReference>
<comment type="catalytic activity">
    <reaction evidence="23">
        <text>dodecanoyl-[ACP] + malonyl-[ACP] + H(+) = 3-oxotetradecanoyl-[ACP] + holo-[ACP] + CO2</text>
        <dbReference type="Rhea" id="RHEA:41884"/>
        <dbReference type="Rhea" id="RHEA-COMP:9623"/>
        <dbReference type="Rhea" id="RHEA-COMP:9644"/>
        <dbReference type="Rhea" id="RHEA-COMP:9645"/>
        <dbReference type="Rhea" id="RHEA-COMP:9685"/>
        <dbReference type="ChEBI" id="CHEBI:15378"/>
        <dbReference type="ChEBI" id="CHEBI:16526"/>
        <dbReference type="ChEBI" id="CHEBI:64479"/>
        <dbReference type="ChEBI" id="CHEBI:65264"/>
        <dbReference type="ChEBI" id="CHEBI:78449"/>
        <dbReference type="ChEBI" id="CHEBI:78473"/>
    </reaction>
    <physiologicalReaction direction="left-to-right" evidence="23">
        <dbReference type="Rhea" id="RHEA:41885"/>
    </physiologicalReaction>
</comment>
<comment type="catalytic activity">
    <reaction evidence="30">
        <text>tetradecanoyl-[ACP] + H2O = tetradecanoate + holo-[ACP] + H(+)</text>
        <dbReference type="Rhea" id="RHEA:30123"/>
        <dbReference type="Rhea" id="RHEA-COMP:9648"/>
        <dbReference type="Rhea" id="RHEA-COMP:9685"/>
        <dbReference type="ChEBI" id="CHEBI:15377"/>
        <dbReference type="ChEBI" id="CHEBI:15378"/>
        <dbReference type="ChEBI" id="CHEBI:30807"/>
        <dbReference type="ChEBI" id="CHEBI:64479"/>
        <dbReference type="ChEBI" id="CHEBI:78477"/>
        <dbReference type="EC" id="3.1.2.14"/>
    </reaction>
    <physiologicalReaction direction="left-to-right" evidence="30">
        <dbReference type="Rhea" id="RHEA:30124"/>
    </physiologicalReaction>
</comment>
<dbReference type="InterPro" id="IPR009081">
    <property type="entry name" value="PP-bd_ACP"/>
</dbReference>
<comment type="catalytic activity">
    <reaction evidence="12">
        <text>(3R)-hydroxytetradecanoyl-[ACP] = (2E)-tetradecenoyl-[ACP] + H2O</text>
        <dbReference type="Rhea" id="RHEA:41892"/>
        <dbReference type="Rhea" id="RHEA-COMP:9646"/>
        <dbReference type="Rhea" id="RHEA-COMP:9647"/>
        <dbReference type="ChEBI" id="CHEBI:15377"/>
        <dbReference type="ChEBI" id="CHEBI:78474"/>
        <dbReference type="ChEBI" id="CHEBI:78475"/>
    </reaction>
    <physiologicalReaction direction="left-to-right" evidence="12">
        <dbReference type="Rhea" id="RHEA:41893"/>
    </physiologicalReaction>
</comment>
<comment type="catalytic activity">
    <reaction evidence="28">
        <text>hexadecanoyl-[ACP] + malonyl-[ACP] + H(+) = 3-oxooctadecanoyl-[ACP] + holo-[ACP] + CO2</text>
        <dbReference type="Rhea" id="RHEA:41916"/>
        <dbReference type="Rhea" id="RHEA-COMP:9623"/>
        <dbReference type="Rhea" id="RHEA-COMP:9652"/>
        <dbReference type="Rhea" id="RHEA-COMP:9653"/>
        <dbReference type="Rhea" id="RHEA-COMP:9685"/>
        <dbReference type="ChEBI" id="CHEBI:15378"/>
        <dbReference type="ChEBI" id="CHEBI:16526"/>
        <dbReference type="ChEBI" id="CHEBI:64479"/>
        <dbReference type="ChEBI" id="CHEBI:78449"/>
        <dbReference type="ChEBI" id="CHEBI:78483"/>
        <dbReference type="ChEBI" id="CHEBI:78487"/>
    </reaction>
    <physiologicalReaction direction="left-to-right" evidence="28">
        <dbReference type="Rhea" id="RHEA:41917"/>
    </physiologicalReaction>
</comment>
<name>A0A834NHU5_VESGE</name>
<protein>
    <recommendedName>
        <fullName evidence="47">Carrier domain-containing protein</fullName>
    </recommendedName>
</protein>
<dbReference type="Gene3D" id="3.40.50.1820">
    <property type="entry name" value="alpha/beta hydrolase"/>
    <property type="match status" value="1"/>
</dbReference>
<dbReference type="InterPro" id="IPR050091">
    <property type="entry name" value="PKS_NRPS_Biosynth_Enz"/>
</dbReference>
<dbReference type="InterPro" id="IPR020806">
    <property type="entry name" value="PKS_PP-bd"/>
</dbReference>
<dbReference type="Gene3D" id="3.40.50.720">
    <property type="entry name" value="NAD(P)-binding Rossmann-like Domain"/>
    <property type="match status" value="2"/>
</dbReference>
<dbReference type="SMART" id="SM00823">
    <property type="entry name" value="PKS_PP"/>
    <property type="match status" value="1"/>
</dbReference>
<dbReference type="Proteomes" id="UP000617340">
    <property type="component" value="Unassembled WGS sequence"/>
</dbReference>
<dbReference type="GO" id="GO:0031177">
    <property type="term" value="F:phosphopantetheine binding"/>
    <property type="evidence" value="ECO:0007669"/>
    <property type="project" value="InterPro"/>
</dbReference>
<keyword evidence="4" id="KW-0808">Transferase</keyword>
<evidence type="ECO:0000256" key="40">
    <source>
        <dbReference type="ARBA" id="ARBA00049171"/>
    </source>
</evidence>
<accession>A0A834NHU5</accession>
<evidence type="ECO:0000256" key="33">
    <source>
        <dbReference type="ARBA" id="ARBA00048571"/>
    </source>
</evidence>
<evidence type="ECO:0000256" key="30">
    <source>
        <dbReference type="ARBA" id="ARBA00048289"/>
    </source>
</evidence>
<feature type="domain" description="Carrier" evidence="47">
    <location>
        <begin position="1034"/>
        <end position="1110"/>
    </location>
</feature>
<evidence type="ECO:0000256" key="26">
    <source>
        <dbReference type="ARBA" id="ARBA00047953"/>
    </source>
</evidence>
<dbReference type="SMART" id="SM00829">
    <property type="entry name" value="PKS_ER"/>
    <property type="match status" value="1"/>
</dbReference>
<comment type="catalytic activity">
    <reaction evidence="34">
        <text>a 2,3-saturated acyl-[ACP] + NADP(+) = a (2E)-enoyl-[ACP] + NADPH + H(+)</text>
        <dbReference type="Rhea" id="RHEA:22564"/>
        <dbReference type="Rhea" id="RHEA-COMP:9925"/>
        <dbReference type="Rhea" id="RHEA-COMP:9926"/>
        <dbReference type="ChEBI" id="CHEBI:15378"/>
        <dbReference type="ChEBI" id="CHEBI:57783"/>
        <dbReference type="ChEBI" id="CHEBI:58349"/>
        <dbReference type="ChEBI" id="CHEBI:78784"/>
        <dbReference type="ChEBI" id="CHEBI:78785"/>
        <dbReference type="EC" id="1.3.1.39"/>
    </reaction>
    <physiologicalReaction direction="right-to-left" evidence="34">
        <dbReference type="Rhea" id="RHEA:22566"/>
    </physiologicalReaction>
</comment>
<evidence type="ECO:0000256" key="42">
    <source>
        <dbReference type="ARBA" id="ARBA00049414"/>
    </source>
</evidence>
<dbReference type="CDD" id="cd05195">
    <property type="entry name" value="enoyl_red"/>
    <property type="match status" value="1"/>
</dbReference>
<dbReference type="PANTHER" id="PTHR43775:SF23">
    <property type="entry name" value="FATTY ACID SYNTHASE 3"/>
    <property type="match status" value="1"/>
</dbReference>
<comment type="catalytic activity">
    <reaction evidence="21">
        <text>tetradecanoyl-[ACP] + malonyl-[ACP] + H(+) = 3-oxohexadecanoyl-[ACP] + holo-[ACP] + CO2</text>
        <dbReference type="Rhea" id="RHEA:41900"/>
        <dbReference type="Rhea" id="RHEA-COMP:9623"/>
        <dbReference type="Rhea" id="RHEA-COMP:9648"/>
        <dbReference type="Rhea" id="RHEA-COMP:9649"/>
        <dbReference type="Rhea" id="RHEA-COMP:9685"/>
        <dbReference type="ChEBI" id="CHEBI:15378"/>
        <dbReference type="ChEBI" id="CHEBI:16526"/>
        <dbReference type="ChEBI" id="CHEBI:64479"/>
        <dbReference type="ChEBI" id="CHEBI:78449"/>
        <dbReference type="ChEBI" id="CHEBI:78477"/>
        <dbReference type="ChEBI" id="CHEBI:78478"/>
    </reaction>
    <physiologicalReaction direction="left-to-right" evidence="21">
        <dbReference type="Rhea" id="RHEA:41901"/>
    </physiologicalReaction>
</comment>
<dbReference type="GO" id="GO:0004313">
    <property type="term" value="F:[acyl-carrier-protein] S-acetyltransferase activity"/>
    <property type="evidence" value="ECO:0007669"/>
    <property type="project" value="UniProtKB-EC"/>
</dbReference>
<comment type="catalytic activity">
    <reaction evidence="22">
        <text>(2E)-butenoyl-[ACP] + NADPH + H(+) = butanoyl-[ACP] + NADP(+)</text>
        <dbReference type="Rhea" id="RHEA:41812"/>
        <dbReference type="Rhea" id="RHEA-COMP:9627"/>
        <dbReference type="Rhea" id="RHEA-COMP:9628"/>
        <dbReference type="ChEBI" id="CHEBI:15378"/>
        <dbReference type="ChEBI" id="CHEBI:57783"/>
        <dbReference type="ChEBI" id="CHEBI:58349"/>
        <dbReference type="ChEBI" id="CHEBI:78453"/>
        <dbReference type="ChEBI" id="CHEBI:78454"/>
    </reaction>
    <physiologicalReaction direction="left-to-right" evidence="22">
        <dbReference type="Rhea" id="RHEA:41813"/>
    </physiologicalReaction>
</comment>
<dbReference type="InterPro" id="IPR001227">
    <property type="entry name" value="Ac_transferase_dom_sf"/>
</dbReference>
<dbReference type="GO" id="GO:0004312">
    <property type="term" value="F:fatty acid synthase activity"/>
    <property type="evidence" value="ECO:0007669"/>
    <property type="project" value="TreeGrafter"/>
</dbReference>
<evidence type="ECO:0000256" key="24">
    <source>
        <dbReference type="ARBA" id="ARBA00047810"/>
    </source>
</evidence>
<dbReference type="GO" id="GO:0019171">
    <property type="term" value="F:(3R)-hydroxyacyl-[acyl-carrier-protein] dehydratase activity"/>
    <property type="evidence" value="ECO:0007669"/>
    <property type="project" value="UniProtKB-EC"/>
</dbReference>
<comment type="catalytic activity">
    <reaction evidence="7">
        <text>(3R)-hydroxyoctanoyl-[ACP] = (2E)-octenoyl-[ACP] + H2O</text>
        <dbReference type="Rhea" id="RHEA:41844"/>
        <dbReference type="Rhea" id="RHEA-COMP:9634"/>
        <dbReference type="Rhea" id="RHEA-COMP:9635"/>
        <dbReference type="ChEBI" id="CHEBI:15377"/>
        <dbReference type="ChEBI" id="CHEBI:78461"/>
        <dbReference type="ChEBI" id="CHEBI:78462"/>
    </reaction>
    <physiologicalReaction direction="left-to-right" evidence="7">
        <dbReference type="Rhea" id="RHEA:41845"/>
    </physiologicalReaction>
</comment>
<dbReference type="SUPFAM" id="SSF53474">
    <property type="entry name" value="alpha/beta-Hydrolases"/>
    <property type="match status" value="1"/>
</dbReference>
<comment type="catalytic activity">
    <reaction evidence="37">
        <text>3-oxotetradecanoyl-[ACP] + NADPH + H(+) = (3R)-hydroxytetradecanoyl-[ACP] + NADP(+)</text>
        <dbReference type="Rhea" id="RHEA:41888"/>
        <dbReference type="Rhea" id="RHEA-COMP:9645"/>
        <dbReference type="Rhea" id="RHEA-COMP:9646"/>
        <dbReference type="ChEBI" id="CHEBI:15378"/>
        <dbReference type="ChEBI" id="CHEBI:57783"/>
        <dbReference type="ChEBI" id="CHEBI:58349"/>
        <dbReference type="ChEBI" id="CHEBI:78473"/>
        <dbReference type="ChEBI" id="CHEBI:78474"/>
    </reaction>
    <physiologicalReaction direction="left-to-right" evidence="37">
        <dbReference type="Rhea" id="RHEA:41889"/>
    </physiologicalReaction>
</comment>
<evidence type="ECO:0000256" key="46">
    <source>
        <dbReference type="ARBA" id="ARBA00049533"/>
    </source>
</evidence>
<comment type="catalytic activity">
    <reaction evidence="24">
        <text>(2E)-hexadecenoyl-[ACP] + NADPH + H(+) = hexadecanoyl-[ACP] + NADP(+)</text>
        <dbReference type="Rhea" id="RHEA:41912"/>
        <dbReference type="Rhea" id="RHEA-COMP:9651"/>
        <dbReference type="Rhea" id="RHEA-COMP:9652"/>
        <dbReference type="ChEBI" id="CHEBI:15378"/>
        <dbReference type="ChEBI" id="CHEBI:57783"/>
        <dbReference type="ChEBI" id="CHEBI:58349"/>
        <dbReference type="ChEBI" id="CHEBI:78481"/>
        <dbReference type="ChEBI" id="CHEBI:78483"/>
    </reaction>
    <physiologicalReaction direction="left-to-right" evidence="24">
        <dbReference type="Rhea" id="RHEA:41913"/>
    </physiologicalReaction>
</comment>
<dbReference type="InterPro" id="IPR036291">
    <property type="entry name" value="NAD(P)-bd_dom_sf"/>
</dbReference>